<proteinExistence type="inferred from homology"/>
<dbReference type="Pfam" id="PF01040">
    <property type="entry name" value="UbiA"/>
    <property type="match status" value="1"/>
</dbReference>
<dbReference type="Gene3D" id="1.10.357.140">
    <property type="entry name" value="UbiA prenyltransferase"/>
    <property type="match status" value="1"/>
</dbReference>
<dbReference type="GO" id="GO:0005886">
    <property type="term" value="C:plasma membrane"/>
    <property type="evidence" value="ECO:0007669"/>
    <property type="project" value="UniProtKB-SubCell"/>
</dbReference>
<organism evidence="16 17">
    <name type="scientific">Luteococcus japonicus</name>
    <dbReference type="NCBI Taxonomy" id="33984"/>
    <lineage>
        <taxon>Bacteria</taxon>
        <taxon>Bacillati</taxon>
        <taxon>Actinomycetota</taxon>
        <taxon>Actinomycetes</taxon>
        <taxon>Propionibacteriales</taxon>
        <taxon>Propionibacteriaceae</taxon>
        <taxon>Luteococcus</taxon>
    </lineage>
</organism>
<dbReference type="GO" id="GO:0008495">
    <property type="term" value="F:protoheme IX farnesyltransferase activity"/>
    <property type="evidence" value="ECO:0007669"/>
    <property type="project" value="UniProtKB-UniRule"/>
</dbReference>
<name>A0A3N1ZXU3_9ACTN</name>
<evidence type="ECO:0000256" key="11">
    <source>
        <dbReference type="ARBA" id="ARBA00040810"/>
    </source>
</evidence>
<feature type="transmembrane region" description="Helical" evidence="14">
    <location>
        <begin position="65"/>
        <end position="84"/>
    </location>
</feature>
<keyword evidence="7 14" id="KW-1133">Transmembrane helix</keyword>
<comment type="subcellular location">
    <subcellularLocation>
        <location evidence="1 14">Cell membrane</location>
        <topology evidence="1 14">Multi-pass membrane protein</topology>
    </subcellularLocation>
</comment>
<comment type="pathway">
    <text evidence="2 14">Porphyrin-containing compound metabolism; heme O biosynthesis; heme O from protoheme: step 1/1.</text>
</comment>
<feature type="transmembrane region" description="Helical" evidence="14">
    <location>
        <begin position="281"/>
        <end position="300"/>
    </location>
</feature>
<evidence type="ECO:0000256" key="10">
    <source>
        <dbReference type="ARBA" id="ARBA00030253"/>
    </source>
</evidence>
<evidence type="ECO:0000256" key="15">
    <source>
        <dbReference type="SAM" id="MobiDB-lite"/>
    </source>
</evidence>
<keyword evidence="6 14" id="KW-0812">Transmembrane</keyword>
<dbReference type="PANTHER" id="PTHR43448">
    <property type="entry name" value="PROTOHEME IX FARNESYLTRANSFERASE, MITOCHONDRIAL"/>
    <property type="match status" value="1"/>
</dbReference>
<dbReference type="Proteomes" id="UP000275749">
    <property type="component" value="Unassembled WGS sequence"/>
</dbReference>
<evidence type="ECO:0000256" key="6">
    <source>
        <dbReference type="ARBA" id="ARBA00022692"/>
    </source>
</evidence>
<dbReference type="PANTHER" id="PTHR43448:SF7">
    <property type="entry name" value="4-HYDROXYBENZOATE SOLANESYLTRANSFERASE"/>
    <property type="match status" value="1"/>
</dbReference>
<dbReference type="CDD" id="cd13957">
    <property type="entry name" value="PT_UbiA_Cox10"/>
    <property type="match status" value="1"/>
</dbReference>
<evidence type="ECO:0000256" key="12">
    <source>
        <dbReference type="ARBA" id="ARBA00042475"/>
    </source>
</evidence>
<keyword evidence="8 14" id="KW-0350">Heme biosynthesis</keyword>
<dbReference type="InterPro" id="IPR000537">
    <property type="entry name" value="UbiA_prenyltransferase"/>
</dbReference>
<comment type="function">
    <text evidence="14">Converts heme B (protoheme IX) to heme O by substitution of the vinyl group on carbon 2 of heme B porphyrin ring with a hydroxyethyl farnesyl side group.</text>
</comment>
<sequence length="342" mass="37164">MATAAPRGGNSHVTTHSTVRNAATAVRDGAAGRAVDAVADPELHLGRANTADVVKAYVALTKPRIIELLLTTTLPVMFLAAKGLPPLGVATWTMLGGMLSAGSANAFNCILDADIDEKMRRTRRRPMPRHQVPARNAWIFAVALAVVSTLMLGLGANWLSAGLALAANAFYVFVYTMWLKRSTSQNIVWGGIAGCFPPLIGWTAITGRVDWTPLILFLVVFFWTPPHTWALAFRYREDYAAAEVPMLPVVMDAVGVCRRILAYSVATVATTLALWPVAHTGWLYPLVAIVSGAVFLWEAVQLLLRAKAGKRDAELKAMRLFHWSNSYLAILFLAIAIDPLVF</sequence>
<evidence type="ECO:0000313" key="16">
    <source>
        <dbReference type="EMBL" id="ROR55646.1"/>
    </source>
</evidence>
<keyword evidence="5 14" id="KW-0808">Transferase</keyword>
<feature type="transmembrane region" description="Helical" evidence="14">
    <location>
        <begin position="90"/>
        <end position="111"/>
    </location>
</feature>
<dbReference type="EC" id="2.5.1.141" evidence="3 14"/>
<accession>A0A3N1ZXU3</accession>
<keyword evidence="4 14" id="KW-1003">Cell membrane</keyword>
<comment type="catalytic activity">
    <reaction evidence="13 14">
        <text>heme b + (2E,6E)-farnesyl diphosphate + H2O = Fe(II)-heme o + diphosphate</text>
        <dbReference type="Rhea" id="RHEA:28070"/>
        <dbReference type="ChEBI" id="CHEBI:15377"/>
        <dbReference type="ChEBI" id="CHEBI:33019"/>
        <dbReference type="ChEBI" id="CHEBI:60344"/>
        <dbReference type="ChEBI" id="CHEBI:60530"/>
        <dbReference type="ChEBI" id="CHEBI:175763"/>
        <dbReference type="EC" id="2.5.1.141"/>
    </reaction>
</comment>
<evidence type="ECO:0000256" key="3">
    <source>
        <dbReference type="ARBA" id="ARBA00012292"/>
    </source>
</evidence>
<evidence type="ECO:0000256" key="9">
    <source>
        <dbReference type="ARBA" id="ARBA00023136"/>
    </source>
</evidence>
<dbReference type="InterPro" id="IPR006369">
    <property type="entry name" value="Protohaem_IX_farnesylTrfase"/>
</dbReference>
<evidence type="ECO:0000256" key="4">
    <source>
        <dbReference type="ARBA" id="ARBA00022475"/>
    </source>
</evidence>
<evidence type="ECO:0000256" key="13">
    <source>
        <dbReference type="ARBA" id="ARBA00047690"/>
    </source>
</evidence>
<comment type="caution">
    <text evidence="16">The sequence shown here is derived from an EMBL/GenBank/DDBJ whole genome shotgun (WGS) entry which is preliminary data.</text>
</comment>
<evidence type="ECO:0000256" key="8">
    <source>
        <dbReference type="ARBA" id="ARBA00023133"/>
    </source>
</evidence>
<feature type="transmembrane region" description="Helical" evidence="14">
    <location>
        <begin position="320"/>
        <end position="337"/>
    </location>
</feature>
<dbReference type="NCBIfam" id="NF003349">
    <property type="entry name" value="PRK04375.1-2"/>
    <property type="match status" value="1"/>
</dbReference>
<evidence type="ECO:0000256" key="2">
    <source>
        <dbReference type="ARBA" id="ARBA00004919"/>
    </source>
</evidence>
<feature type="transmembrane region" description="Helical" evidence="14">
    <location>
        <begin position="211"/>
        <end position="235"/>
    </location>
</feature>
<dbReference type="UniPathway" id="UPA00834">
    <property type="reaction ID" value="UER00712"/>
</dbReference>
<evidence type="ECO:0000256" key="5">
    <source>
        <dbReference type="ARBA" id="ARBA00022679"/>
    </source>
</evidence>
<feature type="transmembrane region" description="Helical" evidence="14">
    <location>
        <begin position="256"/>
        <end position="275"/>
    </location>
</feature>
<dbReference type="GO" id="GO:0048034">
    <property type="term" value="P:heme O biosynthetic process"/>
    <property type="evidence" value="ECO:0007669"/>
    <property type="project" value="UniProtKB-UniRule"/>
</dbReference>
<evidence type="ECO:0000256" key="7">
    <source>
        <dbReference type="ARBA" id="ARBA00022989"/>
    </source>
</evidence>
<dbReference type="InterPro" id="IPR044878">
    <property type="entry name" value="UbiA_sf"/>
</dbReference>
<comment type="miscellaneous">
    <text evidence="14">Carbon 2 of the heme B porphyrin ring is defined according to the Fischer nomenclature.</text>
</comment>
<feature type="region of interest" description="Disordered" evidence="15">
    <location>
        <begin position="1"/>
        <end position="20"/>
    </location>
</feature>
<feature type="transmembrane region" description="Helical" evidence="14">
    <location>
        <begin position="132"/>
        <end position="152"/>
    </location>
</feature>
<evidence type="ECO:0000313" key="17">
    <source>
        <dbReference type="Proteomes" id="UP000275749"/>
    </source>
</evidence>
<dbReference type="AlphaFoldDB" id="A0A3N1ZXU3"/>
<reference evidence="16 17" key="1">
    <citation type="submission" date="2018-11" db="EMBL/GenBank/DDBJ databases">
        <title>Sequencing the genomes of 1000 actinobacteria strains.</title>
        <authorList>
            <person name="Klenk H.-P."/>
        </authorList>
    </citation>
    <scope>NUCLEOTIDE SEQUENCE [LARGE SCALE GENOMIC DNA]</scope>
    <source>
        <strain evidence="16 17">DSM 10546</strain>
    </source>
</reference>
<evidence type="ECO:0000256" key="1">
    <source>
        <dbReference type="ARBA" id="ARBA00004651"/>
    </source>
</evidence>
<feature type="compositionally biased region" description="Polar residues" evidence="15">
    <location>
        <begin position="11"/>
        <end position="20"/>
    </location>
</feature>
<feature type="transmembrane region" description="Helical" evidence="14">
    <location>
        <begin position="158"/>
        <end position="179"/>
    </location>
</feature>
<keyword evidence="9 14" id="KW-0472">Membrane</keyword>
<feature type="transmembrane region" description="Helical" evidence="14">
    <location>
        <begin position="186"/>
        <end position="205"/>
    </location>
</feature>
<dbReference type="EMBL" id="RKHG01000001">
    <property type="protein sequence ID" value="ROR55646.1"/>
    <property type="molecule type" value="Genomic_DNA"/>
</dbReference>
<comment type="similarity">
    <text evidence="14">Belongs to the UbiA prenyltransferase family. Protoheme IX farnesyltransferase subfamily.</text>
</comment>
<dbReference type="NCBIfam" id="TIGR01473">
    <property type="entry name" value="cyoE_ctaB"/>
    <property type="match status" value="1"/>
</dbReference>
<gene>
    <name evidence="14" type="primary">ctaB</name>
    <name evidence="16" type="ORF">EDD41_2925</name>
</gene>
<dbReference type="HAMAP" id="MF_00154">
    <property type="entry name" value="CyoE_CtaB"/>
    <property type="match status" value="1"/>
</dbReference>
<evidence type="ECO:0000256" key="14">
    <source>
        <dbReference type="HAMAP-Rule" id="MF_00154"/>
    </source>
</evidence>
<protein>
    <recommendedName>
        <fullName evidence="11 14">Protoheme IX farnesyltransferase</fullName>
        <ecNumber evidence="3 14">2.5.1.141</ecNumber>
    </recommendedName>
    <alternativeName>
        <fullName evidence="12 14">Heme B farnesyltransferase</fullName>
    </alternativeName>
    <alternativeName>
        <fullName evidence="10 14">Heme O synthase</fullName>
    </alternativeName>
</protein>
<dbReference type="FunFam" id="1.10.357.140:FF:000001">
    <property type="entry name" value="Protoheme IX farnesyltransferase"/>
    <property type="match status" value="1"/>
</dbReference>